<evidence type="ECO:0000256" key="2">
    <source>
        <dbReference type="SAM" id="MobiDB-lite"/>
    </source>
</evidence>
<sequence length="230" mass="24843">MCHYQPWEDDSAQIEDYEPGTRNNNTGHVDTRLEARVALLEARMANVEARVERLEAKMFFLQKGMRVACALFLVTLAYASEPVAYSVSIPTAKPNIAHLLNQISKAQKSKRHQIRKPHYVSTIYKGKINGIQKLKKLVGGIYAHFSFQRLKNNGSEILSAFLLISFQCETSLHKLIYTLNKAGQATRAAGFGGGATGEDGEGGTGFKGGDAGGEGSLRGGATGLLTGPSA</sequence>
<evidence type="ECO:0000313" key="3">
    <source>
        <dbReference type="EMBL" id="VFU66334.1"/>
    </source>
</evidence>
<protein>
    <submittedName>
        <fullName evidence="3">Uncharacterized protein</fullName>
    </submittedName>
</protein>
<name>A0A6N2NGV6_SALVM</name>
<dbReference type="EMBL" id="CAADRP010002351">
    <property type="protein sequence ID" value="VFU66334.1"/>
    <property type="molecule type" value="Genomic_DNA"/>
</dbReference>
<feature type="coiled-coil region" evidence="1">
    <location>
        <begin position="30"/>
        <end position="64"/>
    </location>
</feature>
<gene>
    <name evidence="3" type="ORF">SVIM_LOCUS514866</name>
</gene>
<evidence type="ECO:0000256" key="1">
    <source>
        <dbReference type="SAM" id="Coils"/>
    </source>
</evidence>
<proteinExistence type="predicted"/>
<feature type="compositionally biased region" description="Gly residues" evidence="2">
    <location>
        <begin position="193"/>
        <end position="222"/>
    </location>
</feature>
<keyword evidence="1" id="KW-0175">Coiled coil</keyword>
<accession>A0A6N2NGV6</accession>
<reference evidence="3" key="1">
    <citation type="submission" date="2019-03" db="EMBL/GenBank/DDBJ databases">
        <authorList>
            <person name="Mank J."/>
            <person name="Almeida P."/>
        </authorList>
    </citation>
    <scope>NUCLEOTIDE SEQUENCE</scope>
    <source>
        <strain evidence="3">78183</strain>
    </source>
</reference>
<dbReference type="AlphaFoldDB" id="A0A6N2NGV6"/>
<feature type="region of interest" description="Disordered" evidence="2">
    <location>
        <begin position="193"/>
        <end position="230"/>
    </location>
</feature>
<organism evidence="3">
    <name type="scientific">Salix viminalis</name>
    <name type="common">Common osier</name>
    <name type="synonym">Basket willow</name>
    <dbReference type="NCBI Taxonomy" id="40686"/>
    <lineage>
        <taxon>Eukaryota</taxon>
        <taxon>Viridiplantae</taxon>
        <taxon>Streptophyta</taxon>
        <taxon>Embryophyta</taxon>
        <taxon>Tracheophyta</taxon>
        <taxon>Spermatophyta</taxon>
        <taxon>Magnoliopsida</taxon>
        <taxon>eudicotyledons</taxon>
        <taxon>Gunneridae</taxon>
        <taxon>Pentapetalae</taxon>
        <taxon>rosids</taxon>
        <taxon>fabids</taxon>
        <taxon>Malpighiales</taxon>
        <taxon>Salicaceae</taxon>
        <taxon>Saliceae</taxon>
        <taxon>Salix</taxon>
    </lineage>
</organism>